<dbReference type="RefSeq" id="WP_075078337.1">
    <property type="nucleotide sequence ID" value="NZ_BDCO01000002.1"/>
</dbReference>
<feature type="transmembrane region" description="Helical" evidence="1">
    <location>
        <begin position="46"/>
        <end position="66"/>
    </location>
</feature>
<name>A0A146G747_TERSA</name>
<keyword evidence="1" id="KW-1133">Transmembrane helix</keyword>
<dbReference type="AlphaFoldDB" id="A0A146G747"/>
<dbReference type="Proteomes" id="UP000076023">
    <property type="component" value="Unassembled WGS sequence"/>
</dbReference>
<dbReference type="STRING" id="690879.TSACC_2905"/>
<keyword evidence="3" id="KW-1185">Reference proteome</keyword>
<evidence type="ECO:0000313" key="3">
    <source>
        <dbReference type="Proteomes" id="UP000076023"/>
    </source>
</evidence>
<dbReference type="InParanoid" id="A0A146G747"/>
<gene>
    <name evidence="2" type="ORF">TSACC_2905</name>
</gene>
<feature type="transmembrane region" description="Helical" evidence="1">
    <location>
        <begin position="12"/>
        <end position="34"/>
    </location>
</feature>
<comment type="caution">
    <text evidence="2">The sequence shown here is derived from an EMBL/GenBank/DDBJ whole genome shotgun (WGS) entry which is preliminary data.</text>
</comment>
<keyword evidence="1" id="KW-0812">Transmembrane</keyword>
<dbReference type="EMBL" id="BDCO01000002">
    <property type="protein sequence ID" value="GAT32506.1"/>
    <property type="molecule type" value="Genomic_DNA"/>
</dbReference>
<proteinExistence type="predicted"/>
<organism evidence="2 3">
    <name type="scientific">Terrimicrobium sacchariphilum</name>
    <dbReference type="NCBI Taxonomy" id="690879"/>
    <lineage>
        <taxon>Bacteria</taxon>
        <taxon>Pseudomonadati</taxon>
        <taxon>Verrucomicrobiota</taxon>
        <taxon>Terrimicrobiia</taxon>
        <taxon>Terrimicrobiales</taxon>
        <taxon>Terrimicrobiaceae</taxon>
        <taxon>Terrimicrobium</taxon>
    </lineage>
</organism>
<reference evidence="3" key="1">
    <citation type="journal article" date="2017" name="Genome Announc.">
        <title>Draft Genome Sequence of Terrimicrobium sacchariphilum NM-5T, a Facultative Anaerobic Soil Bacterium of the Class Spartobacteria.</title>
        <authorList>
            <person name="Qiu Y.L."/>
            <person name="Tourlousse D.M."/>
            <person name="Matsuura N."/>
            <person name="Ohashi A."/>
            <person name="Sekiguchi Y."/>
        </authorList>
    </citation>
    <scope>NUCLEOTIDE SEQUENCE [LARGE SCALE GENOMIC DNA]</scope>
    <source>
        <strain evidence="3">NM-5</strain>
    </source>
</reference>
<evidence type="ECO:0000313" key="2">
    <source>
        <dbReference type="EMBL" id="GAT32506.1"/>
    </source>
</evidence>
<accession>A0A146G747</accession>
<protein>
    <submittedName>
        <fullName evidence="2">Uncharacterized protein</fullName>
    </submittedName>
</protein>
<keyword evidence="1" id="KW-0472">Membrane</keyword>
<sequence>MKLKTGISKVGAVVFGAAAGAIGAVVTGGVTAAVQYVQANGATQNWQAVGGAAAAGAVLGAAAYFFPSPLREQSAQ</sequence>
<evidence type="ECO:0000256" key="1">
    <source>
        <dbReference type="SAM" id="Phobius"/>
    </source>
</evidence>